<dbReference type="InterPro" id="IPR051637">
    <property type="entry name" value="Ank_repeat_dom-contain_49"/>
</dbReference>
<dbReference type="Pfam" id="PF12796">
    <property type="entry name" value="Ank_2"/>
    <property type="match status" value="1"/>
</dbReference>
<dbReference type="AlphaFoldDB" id="A0A6H5I9Q1"/>
<dbReference type="Proteomes" id="UP000479190">
    <property type="component" value="Unassembled WGS sequence"/>
</dbReference>
<dbReference type="PROSITE" id="PS50088">
    <property type="entry name" value="ANK_REPEAT"/>
    <property type="match status" value="1"/>
</dbReference>
<dbReference type="PANTHER" id="PTHR24180">
    <property type="entry name" value="CYCLIN-DEPENDENT KINASE INHIBITOR 2C-RELATED"/>
    <property type="match status" value="1"/>
</dbReference>
<evidence type="ECO:0000256" key="1">
    <source>
        <dbReference type="ARBA" id="ARBA00022737"/>
    </source>
</evidence>
<proteinExistence type="predicted"/>
<evidence type="ECO:0000256" key="3">
    <source>
        <dbReference type="PROSITE-ProRule" id="PRU00023"/>
    </source>
</evidence>
<organism evidence="4 5">
    <name type="scientific">Trichogramma brassicae</name>
    <dbReference type="NCBI Taxonomy" id="86971"/>
    <lineage>
        <taxon>Eukaryota</taxon>
        <taxon>Metazoa</taxon>
        <taxon>Ecdysozoa</taxon>
        <taxon>Arthropoda</taxon>
        <taxon>Hexapoda</taxon>
        <taxon>Insecta</taxon>
        <taxon>Pterygota</taxon>
        <taxon>Neoptera</taxon>
        <taxon>Endopterygota</taxon>
        <taxon>Hymenoptera</taxon>
        <taxon>Apocrita</taxon>
        <taxon>Proctotrupomorpha</taxon>
        <taxon>Chalcidoidea</taxon>
        <taxon>Trichogrammatidae</taxon>
        <taxon>Trichogramma</taxon>
    </lineage>
</organism>
<dbReference type="PANTHER" id="PTHR24180:SF42">
    <property type="entry name" value="FORK-HEAD DOMAIN-CONTAINING PROTEIN"/>
    <property type="match status" value="1"/>
</dbReference>
<keyword evidence="5" id="KW-1185">Reference proteome</keyword>
<dbReference type="SUPFAM" id="SSF48403">
    <property type="entry name" value="Ankyrin repeat"/>
    <property type="match status" value="1"/>
</dbReference>
<dbReference type="InterPro" id="IPR002110">
    <property type="entry name" value="Ankyrin_rpt"/>
</dbReference>
<evidence type="ECO:0000256" key="2">
    <source>
        <dbReference type="ARBA" id="ARBA00023043"/>
    </source>
</evidence>
<accession>A0A6H5I9Q1</accession>
<dbReference type="Gene3D" id="1.25.40.20">
    <property type="entry name" value="Ankyrin repeat-containing domain"/>
    <property type="match status" value="1"/>
</dbReference>
<evidence type="ECO:0000313" key="4">
    <source>
        <dbReference type="EMBL" id="CAB0031840.1"/>
    </source>
</evidence>
<gene>
    <name evidence="4" type="ORF">TBRA_LOCUS3798</name>
</gene>
<feature type="repeat" description="ANK" evidence="3">
    <location>
        <begin position="34"/>
        <end position="66"/>
    </location>
</feature>
<name>A0A6H5I9Q1_9HYME</name>
<dbReference type="EMBL" id="CADCXV010000657">
    <property type="protein sequence ID" value="CAB0031840.1"/>
    <property type="molecule type" value="Genomic_DNA"/>
</dbReference>
<protein>
    <submittedName>
        <fullName evidence="4">Uncharacterized protein</fullName>
    </submittedName>
</protein>
<dbReference type="OrthoDB" id="5406014at2759"/>
<reference evidence="4 5" key="1">
    <citation type="submission" date="2020-02" db="EMBL/GenBank/DDBJ databases">
        <authorList>
            <person name="Ferguson B K."/>
        </authorList>
    </citation>
    <scope>NUCLEOTIDE SEQUENCE [LARGE SCALE GENOMIC DNA]</scope>
</reference>
<dbReference type="InterPro" id="IPR036770">
    <property type="entry name" value="Ankyrin_rpt-contain_sf"/>
</dbReference>
<keyword evidence="2 3" id="KW-0040">ANK repeat</keyword>
<sequence>MFKKLLEHHFRNCDLRYSNWLNMLPVQINAACERGLTPLDYAVSRGCENLTESLLRYGADPNFTDEEGWTALHKICLKGQDVALAKMLFEHCQVEYKPVEVDARDNNGCSPMSQSSRCVYIEAATSHCVGSADCRRTFGEKRIRAVTKRRSDDHGIFHRVRSGRVVGCRRILVRRRKVRDLGENNHGKSESVAIRTDLVGDPKRPRNNSRARTTWSCGARKNCGTSPRSSERIVPSICARKLRDDFSGGGHCILFGSKSYTIDCQFSAVT</sequence>
<dbReference type="PROSITE" id="PS50297">
    <property type="entry name" value="ANK_REP_REGION"/>
    <property type="match status" value="1"/>
</dbReference>
<keyword evidence="1" id="KW-0677">Repeat</keyword>
<evidence type="ECO:0000313" key="5">
    <source>
        <dbReference type="Proteomes" id="UP000479190"/>
    </source>
</evidence>
<dbReference type="SMART" id="SM00248">
    <property type="entry name" value="ANK"/>
    <property type="match status" value="2"/>
</dbReference>